<accession>A0ABN7UUU1</accession>
<evidence type="ECO:0000313" key="2">
    <source>
        <dbReference type="Proteomes" id="UP000789901"/>
    </source>
</evidence>
<comment type="caution">
    <text evidence="1">The sequence shown here is derived from an EMBL/GenBank/DDBJ whole genome shotgun (WGS) entry which is preliminary data.</text>
</comment>
<dbReference type="EMBL" id="CAJVQB010006168">
    <property type="protein sequence ID" value="CAG8678660.1"/>
    <property type="molecule type" value="Genomic_DNA"/>
</dbReference>
<keyword evidence="2" id="KW-1185">Reference proteome</keyword>
<sequence>MLYPKVIWSLLEHLHSDWMKLANPVNVIKKGYYPERGKKIRTIYNPECEYSHSGLLAVVIFK</sequence>
<proteinExistence type="predicted"/>
<name>A0ABN7UUU1_GIGMA</name>
<gene>
    <name evidence="1" type="ORF">GMARGA_LOCUS10831</name>
</gene>
<protein>
    <submittedName>
        <fullName evidence="1">2739_t:CDS:1</fullName>
    </submittedName>
</protein>
<dbReference type="Proteomes" id="UP000789901">
    <property type="component" value="Unassembled WGS sequence"/>
</dbReference>
<reference evidence="1 2" key="1">
    <citation type="submission" date="2021-06" db="EMBL/GenBank/DDBJ databases">
        <authorList>
            <person name="Kallberg Y."/>
            <person name="Tangrot J."/>
            <person name="Rosling A."/>
        </authorList>
    </citation>
    <scope>NUCLEOTIDE SEQUENCE [LARGE SCALE GENOMIC DNA]</scope>
    <source>
        <strain evidence="1 2">120-4 pot B 10/14</strain>
    </source>
</reference>
<evidence type="ECO:0000313" key="1">
    <source>
        <dbReference type="EMBL" id="CAG8678660.1"/>
    </source>
</evidence>
<organism evidence="1 2">
    <name type="scientific">Gigaspora margarita</name>
    <dbReference type="NCBI Taxonomy" id="4874"/>
    <lineage>
        <taxon>Eukaryota</taxon>
        <taxon>Fungi</taxon>
        <taxon>Fungi incertae sedis</taxon>
        <taxon>Mucoromycota</taxon>
        <taxon>Glomeromycotina</taxon>
        <taxon>Glomeromycetes</taxon>
        <taxon>Diversisporales</taxon>
        <taxon>Gigasporaceae</taxon>
        <taxon>Gigaspora</taxon>
    </lineage>
</organism>